<organism evidence="2 3">
    <name type="scientific">Laribacter hongkongensis</name>
    <dbReference type="NCBI Taxonomy" id="168471"/>
    <lineage>
        <taxon>Bacteria</taxon>
        <taxon>Pseudomonadati</taxon>
        <taxon>Pseudomonadota</taxon>
        <taxon>Betaproteobacteria</taxon>
        <taxon>Neisseriales</taxon>
        <taxon>Aquaspirillaceae</taxon>
        <taxon>Laribacter</taxon>
    </lineage>
</organism>
<proteinExistence type="predicted"/>
<keyword evidence="1" id="KW-0812">Transmembrane</keyword>
<dbReference type="RefSeq" id="WP_239894130.1">
    <property type="nucleotide sequence ID" value="NZ_JAJAXM010000018.1"/>
</dbReference>
<sequence length="111" mass="11542">GLGWAGLGWAGLGWAGLGWAGLGWAGLGWAGLGWAGLGWAGLGWAGLAKAYGQVRSGGNPGKPDIRPRHGETFRIGVRVRHSAALPVRPPLRQTALHHGHRLTACRLPVSC</sequence>
<keyword evidence="1" id="KW-0472">Membrane</keyword>
<evidence type="ECO:0000256" key="1">
    <source>
        <dbReference type="SAM" id="Phobius"/>
    </source>
</evidence>
<keyword evidence="1" id="KW-1133">Transmembrane helix</keyword>
<gene>
    <name evidence="2" type="ORF">LH440_10465</name>
</gene>
<name>A0ABD4STH9_9NEIS</name>
<reference evidence="2 3" key="1">
    <citation type="submission" date="2021-10" db="EMBL/GenBank/DDBJ databases">
        <title>Whole-genome sequencing analysis of Laribacter hongkongensis: virulence gene profiles, carbohydrate-active enzyme prediction, and antimicrobial resistance characterization.</title>
        <authorList>
            <person name="Yuan P."/>
            <person name="Zhan Y."/>
            <person name="Chen D."/>
        </authorList>
    </citation>
    <scope>NUCLEOTIDE SEQUENCE [LARGE SCALE GENOMIC DNA]</scope>
    <source>
        <strain evidence="2 3">W67</strain>
    </source>
</reference>
<dbReference type="AlphaFoldDB" id="A0ABD4STH9"/>
<dbReference type="EMBL" id="JAJAXM010000018">
    <property type="protein sequence ID" value="MCG9026312.1"/>
    <property type="molecule type" value="Genomic_DNA"/>
</dbReference>
<feature type="non-terminal residue" evidence="2">
    <location>
        <position position="1"/>
    </location>
</feature>
<comment type="caution">
    <text evidence="2">The sequence shown here is derived from an EMBL/GenBank/DDBJ whole genome shotgun (WGS) entry which is preliminary data.</text>
</comment>
<dbReference type="Proteomes" id="UP001200247">
    <property type="component" value="Unassembled WGS sequence"/>
</dbReference>
<protein>
    <submittedName>
        <fullName evidence="2">Uncharacterized protein</fullName>
    </submittedName>
</protein>
<evidence type="ECO:0000313" key="3">
    <source>
        <dbReference type="Proteomes" id="UP001200247"/>
    </source>
</evidence>
<feature type="transmembrane region" description="Helical" evidence="1">
    <location>
        <begin position="27"/>
        <end position="47"/>
    </location>
</feature>
<evidence type="ECO:0000313" key="2">
    <source>
        <dbReference type="EMBL" id="MCG9026312.1"/>
    </source>
</evidence>
<accession>A0ABD4STH9</accession>